<feature type="transmembrane region" description="Helical" evidence="13">
    <location>
        <begin position="226"/>
        <end position="243"/>
    </location>
</feature>
<keyword evidence="7 13" id="KW-0812">Transmembrane</keyword>
<evidence type="ECO:0000256" key="1">
    <source>
        <dbReference type="ARBA" id="ARBA00004389"/>
    </source>
</evidence>
<name>A0ABP1G859_9CHLO</name>
<organism evidence="15 16">
    <name type="scientific">Coccomyxa viridis</name>
    <dbReference type="NCBI Taxonomy" id="1274662"/>
    <lineage>
        <taxon>Eukaryota</taxon>
        <taxon>Viridiplantae</taxon>
        <taxon>Chlorophyta</taxon>
        <taxon>core chlorophytes</taxon>
        <taxon>Trebouxiophyceae</taxon>
        <taxon>Trebouxiophyceae incertae sedis</taxon>
        <taxon>Coccomyxaceae</taxon>
        <taxon>Coccomyxa</taxon>
    </lineage>
</organism>
<comment type="similarity">
    <text evidence="3">Belongs to the glycosyltransferase 2 family.</text>
</comment>
<dbReference type="CDD" id="cd04188">
    <property type="entry name" value="DPG_synthase"/>
    <property type="match status" value="1"/>
</dbReference>
<evidence type="ECO:0000256" key="2">
    <source>
        <dbReference type="ARBA" id="ARBA00004922"/>
    </source>
</evidence>
<evidence type="ECO:0000313" key="16">
    <source>
        <dbReference type="Proteomes" id="UP001497392"/>
    </source>
</evidence>
<comment type="catalytic activity">
    <reaction evidence="12">
        <text>a di-trans,poly-cis-dolichyl phosphate + UDP-alpha-D-glucose = a di-trans,poly-cis-dolichyl beta-D-glucosyl phosphate + UDP</text>
        <dbReference type="Rhea" id="RHEA:15401"/>
        <dbReference type="Rhea" id="RHEA-COMP:19498"/>
        <dbReference type="Rhea" id="RHEA-COMP:19502"/>
        <dbReference type="ChEBI" id="CHEBI:57525"/>
        <dbReference type="ChEBI" id="CHEBI:57683"/>
        <dbReference type="ChEBI" id="CHEBI:58223"/>
        <dbReference type="ChEBI" id="CHEBI:58885"/>
        <dbReference type="EC" id="2.4.1.117"/>
    </reaction>
    <physiologicalReaction direction="left-to-right" evidence="12">
        <dbReference type="Rhea" id="RHEA:15402"/>
    </physiologicalReaction>
</comment>
<evidence type="ECO:0000313" key="15">
    <source>
        <dbReference type="EMBL" id="CAL5226048.1"/>
    </source>
</evidence>
<dbReference type="Gene3D" id="3.90.550.10">
    <property type="entry name" value="Spore Coat Polysaccharide Biosynthesis Protein SpsA, Chain A"/>
    <property type="match status" value="1"/>
</dbReference>
<evidence type="ECO:0000259" key="14">
    <source>
        <dbReference type="Pfam" id="PF00535"/>
    </source>
</evidence>
<evidence type="ECO:0000256" key="3">
    <source>
        <dbReference type="ARBA" id="ARBA00006739"/>
    </source>
</evidence>
<gene>
    <name evidence="15" type="primary">g8860</name>
    <name evidence="15" type="ORF">VP750_LOCUS7954</name>
</gene>
<evidence type="ECO:0000256" key="12">
    <source>
        <dbReference type="ARBA" id="ARBA00045097"/>
    </source>
</evidence>
<proteinExistence type="inferred from homology"/>
<keyword evidence="16" id="KW-1185">Reference proteome</keyword>
<keyword evidence="8" id="KW-0256">Endoplasmic reticulum</keyword>
<feature type="domain" description="Glycosyltransferase 2-like" evidence="14">
    <location>
        <begin position="64"/>
        <end position="185"/>
    </location>
</feature>
<accession>A0ABP1G859</accession>
<dbReference type="InterPro" id="IPR035518">
    <property type="entry name" value="DPG_synthase"/>
</dbReference>
<feature type="transmembrane region" description="Helical" evidence="13">
    <location>
        <begin position="302"/>
        <end position="324"/>
    </location>
</feature>
<dbReference type="SUPFAM" id="SSF53448">
    <property type="entry name" value="Nucleotide-diphospho-sugar transferases"/>
    <property type="match status" value="1"/>
</dbReference>
<evidence type="ECO:0000256" key="13">
    <source>
        <dbReference type="SAM" id="Phobius"/>
    </source>
</evidence>
<evidence type="ECO:0000256" key="8">
    <source>
        <dbReference type="ARBA" id="ARBA00022824"/>
    </source>
</evidence>
<evidence type="ECO:0000256" key="9">
    <source>
        <dbReference type="ARBA" id="ARBA00022968"/>
    </source>
</evidence>
<dbReference type="Pfam" id="PF00535">
    <property type="entry name" value="Glycos_transf_2"/>
    <property type="match status" value="1"/>
</dbReference>
<evidence type="ECO:0000256" key="10">
    <source>
        <dbReference type="ARBA" id="ARBA00022989"/>
    </source>
</evidence>
<comment type="subcellular location">
    <subcellularLocation>
        <location evidence="1">Endoplasmic reticulum membrane</location>
        <topology evidence="1">Single-pass membrane protein</topology>
    </subcellularLocation>
</comment>
<dbReference type="EC" id="2.4.1.117" evidence="4"/>
<feature type="transmembrane region" description="Helical" evidence="13">
    <location>
        <begin position="6"/>
        <end position="26"/>
    </location>
</feature>
<keyword evidence="6" id="KW-0808">Transferase</keyword>
<dbReference type="PANTHER" id="PTHR10859:SF91">
    <property type="entry name" value="DOLICHYL-PHOSPHATE BETA-GLUCOSYLTRANSFERASE"/>
    <property type="match status" value="1"/>
</dbReference>
<reference evidence="15 16" key="1">
    <citation type="submission" date="2024-06" db="EMBL/GenBank/DDBJ databases">
        <authorList>
            <person name="Kraege A."/>
            <person name="Thomma B."/>
        </authorList>
    </citation>
    <scope>NUCLEOTIDE SEQUENCE [LARGE SCALE GENOMIC DNA]</scope>
</reference>
<comment type="caution">
    <text evidence="15">The sequence shown here is derived from an EMBL/GenBank/DDBJ whole genome shotgun (WGS) entry which is preliminary data.</text>
</comment>
<dbReference type="PANTHER" id="PTHR10859">
    <property type="entry name" value="GLYCOSYL TRANSFERASE"/>
    <property type="match status" value="1"/>
</dbReference>
<comment type="pathway">
    <text evidence="2">Protein modification; protein glycosylation.</text>
</comment>
<keyword evidence="5" id="KW-0328">Glycosyltransferase</keyword>
<dbReference type="InterPro" id="IPR001173">
    <property type="entry name" value="Glyco_trans_2-like"/>
</dbReference>
<dbReference type="InterPro" id="IPR029044">
    <property type="entry name" value="Nucleotide-diphossugar_trans"/>
</dbReference>
<sequence length="339" mass="37954">MHLPLAGTAVLVIAILVVLQHVQSWFRKHDDDASTFSERVFERPRQLEKVPIPSIFSEATKSLTIVIPAYNEERRLPSTLEETFRYLQRRRDAEGGAFSYEVIVVDDGSTDSTVHQAFEHVQRHGFDALRVLQLARNHGKGYAVKAGMLVGRGDLLLFMDADGATRVSDLEKLEAALAAISSGNTAGQGSVGQKKNSTRIGLGIAAGSRAHLEGRALSQRSWSRNLLMHGFHLLVLLVAGGAIKDTQCGFKLFTRQAAQLLYSNQRLQRWCFDVELLFLAQHLEVPVVEECVNWTEIPGSKVSLVSILHMTWEMVAILIAYRWLKIWHIRSLAEIYKSQ</sequence>
<evidence type="ECO:0000256" key="4">
    <source>
        <dbReference type="ARBA" id="ARBA00012583"/>
    </source>
</evidence>
<evidence type="ECO:0000256" key="6">
    <source>
        <dbReference type="ARBA" id="ARBA00022679"/>
    </source>
</evidence>
<dbReference type="EMBL" id="CAXHTA020000015">
    <property type="protein sequence ID" value="CAL5226048.1"/>
    <property type="molecule type" value="Genomic_DNA"/>
</dbReference>
<dbReference type="Proteomes" id="UP001497392">
    <property type="component" value="Unassembled WGS sequence"/>
</dbReference>
<evidence type="ECO:0000256" key="11">
    <source>
        <dbReference type="ARBA" id="ARBA00023136"/>
    </source>
</evidence>
<keyword evidence="11 13" id="KW-0472">Membrane</keyword>
<keyword evidence="9" id="KW-0735">Signal-anchor</keyword>
<evidence type="ECO:0000256" key="5">
    <source>
        <dbReference type="ARBA" id="ARBA00022676"/>
    </source>
</evidence>
<protein>
    <recommendedName>
        <fullName evidence="4">dolichyl-phosphate beta-glucosyltransferase</fullName>
        <ecNumber evidence="4">2.4.1.117</ecNumber>
    </recommendedName>
</protein>
<evidence type="ECO:0000256" key="7">
    <source>
        <dbReference type="ARBA" id="ARBA00022692"/>
    </source>
</evidence>
<keyword evidence="10 13" id="KW-1133">Transmembrane helix</keyword>